<dbReference type="GO" id="GO:0005524">
    <property type="term" value="F:ATP binding"/>
    <property type="evidence" value="ECO:0007669"/>
    <property type="project" value="UniProtKB-KW"/>
</dbReference>
<dbReference type="EMBL" id="CACRSW010000023">
    <property type="protein sequence ID" value="VYS98473.1"/>
    <property type="molecule type" value="Genomic_DNA"/>
</dbReference>
<dbReference type="Gene3D" id="1.10.3210.30">
    <property type="match status" value="1"/>
</dbReference>
<sequence>MNIDDIVTNNEKYLGHTDGFLNNNEKLKEHIDKTVYYYEKIKKEKNIDIILNRFYFDFFDSKKYIKIFKKLIDKIIEDHDIGKINPLFQRQRLANLEFKRSYLTIGNEHSILSSFLYIYDNFQEVDNKNIDNREKLKLNYFIFLNSYIISRHHSDLSDFTYKKENFMKIFYGKDRIFHKYLEEIKNQNGIKEEFFTNFEDRVNQIIECANKLDINYEIKDFKKSKSKEIYIYTRLIYSILVASDFYATTDYINGYKTKFPQINKNDLIKIYNNSKLIKNIRKGEKDKSYEKKENINDLRTKIFLNAEKNLEKESDKNIFFLEAPTGSGKSNTAMNLSFKLLNDQINKIIYAYPFNTLVNQNKNTLLKYYKKTSIEEKISIINSITPIGKSDNDDFMKDWDYYIKSLLDRQFLHSPFIITSNVGLFNTLFSNKRKNIFGLYQITNSVIVLDEIQAYREDLWNEIIEMLEIYAKFFNLKIIIMSATLPDLSALLDEDKKKNIGKLIKNPREMFNEPLFKNRVKINYDLLDLGKIDYDYLLNHMKENIGNHKKILVEFIRKKDAENFFKILNEEEIFNQYNILILTGDDNLRRKSQVIRQISGEVIKKTILIASQVVEAGVDIDMDIGYKDISMLENEEQFLGRIGRSALKNDAVAYFFDMADEKKIYKNAQDILTLRNKDRRKNLETKDFSIYFALKLQKAKNDRDEYAYINFEKDLIKLNFEKISKHMELIDDNRQMIELFLNRNLRINGKEIKGSEIWNQYTNLIENKDMDYSEKIVKLSEKKAQMSDFLYRITKRDFVKYIGKANDIIGNLVYIEDGESYIYNERLNYKDENDEFEDII</sequence>
<dbReference type="InterPro" id="IPR006483">
    <property type="entry name" value="CRISPR-assoc_Cas3_HD"/>
</dbReference>
<dbReference type="GO" id="GO:0016787">
    <property type="term" value="F:hydrolase activity"/>
    <property type="evidence" value="ECO:0007669"/>
    <property type="project" value="UniProtKB-KW"/>
</dbReference>
<dbReference type="NCBIfam" id="TIGR01587">
    <property type="entry name" value="cas3_core"/>
    <property type="match status" value="1"/>
</dbReference>
<dbReference type="InterPro" id="IPR006474">
    <property type="entry name" value="Helicase_Cas3_CRISPR-ass_core"/>
</dbReference>
<keyword evidence="5" id="KW-0547">Nucleotide-binding</keyword>
<keyword evidence="9" id="KW-0051">Antiviral defense</keyword>
<reference evidence="12" key="1">
    <citation type="submission" date="2019-11" db="EMBL/GenBank/DDBJ databases">
        <authorList>
            <person name="Feng L."/>
        </authorList>
    </citation>
    <scope>NUCLEOTIDE SEQUENCE</scope>
    <source>
        <strain evidence="12">AvaginalisLFYP127</strain>
    </source>
</reference>
<keyword evidence="6" id="KW-0378">Hydrolase</keyword>
<dbReference type="PROSITE" id="PS51643">
    <property type="entry name" value="HD_CAS3"/>
    <property type="match status" value="1"/>
</dbReference>
<dbReference type="NCBIfam" id="TIGR01596">
    <property type="entry name" value="cas3_HD"/>
    <property type="match status" value="1"/>
</dbReference>
<evidence type="ECO:0000256" key="5">
    <source>
        <dbReference type="ARBA" id="ARBA00022741"/>
    </source>
</evidence>
<dbReference type="Pfam" id="PF00270">
    <property type="entry name" value="DEAD"/>
    <property type="match status" value="1"/>
</dbReference>
<evidence type="ECO:0000259" key="11">
    <source>
        <dbReference type="PROSITE" id="PS51643"/>
    </source>
</evidence>
<organism evidence="12">
    <name type="scientific">Anaerococcus vaginalis</name>
    <dbReference type="NCBI Taxonomy" id="33037"/>
    <lineage>
        <taxon>Bacteria</taxon>
        <taxon>Bacillati</taxon>
        <taxon>Bacillota</taxon>
        <taxon>Tissierellia</taxon>
        <taxon>Tissierellales</taxon>
        <taxon>Peptoniphilaceae</taxon>
        <taxon>Anaerococcus</taxon>
    </lineage>
</organism>
<evidence type="ECO:0000256" key="9">
    <source>
        <dbReference type="ARBA" id="ARBA00023118"/>
    </source>
</evidence>
<dbReference type="AlphaFoldDB" id="A0A6N2SY08"/>
<keyword evidence="8" id="KW-0067">ATP-binding</keyword>
<dbReference type="Gene3D" id="3.40.50.300">
    <property type="entry name" value="P-loop containing nucleotide triphosphate hydrolases"/>
    <property type="match status" value="2"/>
</dbReference>
<evidence type="ECO:0000256" key="6">
    <source>
        <dbReference type="ARBA" id="ARBA00022801"/>
    </source>
</evidence>
<dbReference type="GO" id="GO:0003676">
    <property type="term" value="F:nucleic acid binding"/>
    <property type="evidence" value="ECO:0007669"/>
    <property type="project" value="InterPro"/>
</dbReference>
<dbReference type="InterPro" id="IPR014001">
    <property type="entry name" value="Helicase_ATP-bd"/>
</dbReference>
<gene>
    <name evidence="12" type="ORF">AVLFYP127_00401</name>
</gene>
<evidence type="ECO:0000259" key="10">
    <source>
        <dbReference type="PROSITE" id="PS51192"/>
    </source>
</evidence>
<dbReference type="GO" id="GO:0004386">
    <property type="term" value="F:helicase activity"/>
    <property type="evidence" value="ECO:0007669"/>
    <property type="project" value="UniProtKB-KW"/>
</dbReference>
<accession>A0A6N2SY08</accession>
<keyword evidence="3" id="KW-0540">Nuclease</keyword>
<evidence type="ECO:0000256" key="1">
    <source>
        <dbReference type="ARBA" id="ARBA00006847"/>
    </source>
</evidence>
<dbReference type="SMART" id="SM00487">
    <property type="entry name" value="DEXDc"/>
    <property type="match status" value="1"/>
</dbReference>
<evidence type="ECO:0000256" key="3">
    <source>
        <dbReference type="ARBA" id="ARBA00022722"/>
    </source>
</evidence>
<evidence type="ECO:0000256" key="8">
    <source>
        <dbReference type="ARBA" id="ARBA00022840"/>
    </source>
</evidence>
<dbReference type="InterPro" id="IPR054712">
    <property type="entry name" value="Cas3-like_dom"/>
</dbReference>
<dbReference type="GO" id="GO:0004518">
    <property type="term" value="F:nuclease activity"/>
    <property type="evidence" value="ECO:0007669"/>
    <property type="project" value="UniProtKB-KW"/>
</dbReference>
<dbReference type="PROSITE" id="PS51192">
    <property type="entry name" value="HELICASE_ATP_BIND_1"/>
    <property type="match status" value="1"/>
</dbReference>
<protein>
    <submittedName>
        <fullName evidence="12">Helicase Cas3</fullName>
    </submittedName>
</protein>
<dbReference type="RefSeq" id="WP_156328987.1">
    <property type="nucleotide sequence ID" value="NZ_CACRSW010000023.1"/>
</dbReference>
<keyword evidence="4" id="KW-0479">Metal-binding</keyword>
<evidence type="ECO:0000256" key="2">
    <source>
        <dbReference type="ARBA" id="ARBA00009046"/>
    </source>
</evidence>
<dbReference type="CDD" id="cd09641">
    <property type="entry name" value="Cas3''_I"/>
    <property type="match status" value="1"/>
</dbReference>
<evidence type="ECO:0000256" key="4">
    <source>
        <dbReference type="ARBA" id="ARBA00022723"/>
    </source>
</evidence>
<evidence type="ECO:0000256" key="7">
    <source>
        <dbReference type="ARBA" id="ARBA00022806"/>
    </source>
</evidence>
<dbReference type="GO" id="GO:0046872">
    <property type="term" value="F:metal ion binding"/>
    <property type="evidence" value="ECO:0007669"/>
    <property type="project" value="UniProtKB-KW"/>
</dbReference>
<comment type="similarity">
    <text evidence="2">In the central section; belongs to the CRISPR-associated helicase Cas3 family.</text>
</comment>
<feature type="domain" description="Helicase ATP-binding" evidence="10">
    <location>
        <begin position="310"/>
        <end position="503"/>
    </location>
</feature>
<feature type="domain" description="HD Cas3-type" evidence="11">
    <location>
        <begin position="60"/>
        <end position="246"/>
    </location>
</feature>
<dbReference type="InterPro" id="IPR011545">
    <property type="entry name" value="DEAD/DEAH_box_helicase_dom"/>
</dbReference>
<name>A0A6N2SY08_9FIRM</name>
<dbReference type="Pfam" id="PF22590">
    <property type="entry name" value="Cas3-like_C_2"/>
    <property type="match status" value="1"/>
</dbReference>
<evidence type="ECO:0000313" key="12">
    <source>
        <dbReference type="EMBL" id="VYS98473.1"/>
    </source>
</evidence>
<keyword evidence="7 12" id="KW-0347">Helicase</keyword>
<dbReference type="GO" id="GO:0051607">
    <property type="term" value="P:defense response to virus"/>
    <property type="evidence" value="ECO:0007669"/>
    <property type="project" value="UniProtKB-KW"/>
</dbReference>
<dbReference type="InterPro" id="IPR038257">
    <property type="entry name" value="CRISPR-assoc_Cas3_HD_sf"/>
</dbReference>
<comment type="similarity">
    <text evidence="1">In the N-terminal section; belongs to the CRISPR-associated nuclease Cas3-HD family.</text>
</comment>
<dbReference type="SUPFAM" id="SSF52540">
    <property type="entry name" value="P-loop containing nucleoside triphosphate hydrolases"/>
    <property type="match status" value="1"/>
</dbReference>
<proteinExistence type="inferred from homology"/>
<dbReference type="InterPro" id="IPR027417">
    <property type="entry name" value="P-loop_NTPase"/>
</dbReference>